<dbReference type="GO" id="GO:0009306">
    <property type="term" value="P:protein secretion"/>
    <property type="evidence" value="ECO:0007669"/>
    <property type="project" value="InterPro"/>
</dbReference>
<feature type="domain" description="Type II secretion system protein GspF" evidence="11">
    <location>
        <begin position="67"/>
        <end position="190"/>
    </location>
</feature>
<dbReference type="PROSITE" id="PS00874">
    <property type="entry name" value="T2SP_F"/>
    <property type="match status" value="1"/>
</dbReference>
<evidence type="ECO:0000259" key="11">
    <source>
        <dbReference type="Pfam" id="PF00482"/>
    </source>
</evidence>
<evidence type="ECO:0000256" key="4">
    <source>
        <dbReference type="ARBA" id="ARBA00022475"/>
    </source>
</evidence>
<dbReference type="InterPro" id="IPR018076">
    <property type="entry name" value="T2SS_GspF_dom"/>
</dbReference>
<protein>
    <submittedName>
        <fullName evidence="12">Type IV pilus assembly protein PilC</fullName>
    </submittedName>
</protein>
<dbReference type="PRINTS" id="PR00812">
    <property type="entry name" value="BCTERIALGSPF"/>
</dbReference>
<dbReference type="STRING" id="426128.SAMN05660297_00360"/>
<dbReference type="Pfam" id="PF00482">
    <property type="entry name" value="T2SSF"/>
    <property type="match status" value="2"/>
</dbReference>
<evidence type="ECO:0000256" key="5">
    <source>
        <dbReference type="ARBA" id="ARBA00022519"/>
    </source>
</evidence>
<dbReference type="FunFam" id="1.20.81.30:FF:000001">
    <property type="entry name" value="Type II secretion system protein F"/>
    <property type="match status" value="2"/>
</dbReference>
<gene>
    <name evidence="12" type="ORF">SAMN05660297_00360</name>
</gene>
<evidence type="ECO:0000256" key="2">
    <source>
        <dbReference type="ARBA" id="ARBA00005745"/>
    </source>
</evidence>
<keyword evidence="6 9" id="KW-0812">Transmembrane</keyword>
<dbReference type="InterPro" id="IPR042094">
    <property type="entry name" value="T2SS_GspF_sf"/>
</dbReference>
<keyword evidence="5" id="KW-0997">Cell inner membrane</keyword>
<dbReference type="PANTHER" id="PTHR30012">
    <property type="entry name" value="GENERAL SECRETION PATHWAY PROTEIN"/>
    <property type="match status" value="1"/>
</dbReference>
<feature type="transmembrane region" description="Helical" evidence="10">
    <location>
        <begin position="209"/>
        <end position="235"/>
    </location>
</feature>
<dbReference type="PANTHER" id="PTHR30012:SF0">
    <property type="entry name" value="TYPE II SECRETION SYSTEM PROTEIN F-RELATED"/>
    <property type="match status" value="1"/>
</dbReference>
<dbReference type="RefSeq" id="WP_090438383.1">
    <property type="nucleotide sequence ID" value="NZ_FOHU01000001.1"/>
</dbReference>
<dbReference type="Gene3D" id="1.20.81.30">
    <property type="entry name" value="Type II secretion system (T2SS), domain F"/>
    <property type="match status" value="2"/>
</dbReference>
<dbReference type="InterPro" id="IPR003004">
    <property type="entry name" value="GspF/PilC"/>
</dbReference>
<keyword evidence="13" id="KW-1185">Reference proteome</keyword>
<evidence type="ECO:0000256" key="9">
    <source>
        <dbReference type="RuleBase" id="RU003923"/>
    </source>
</evidence>
<evidence type="ECO:0000256" key="1">
    <source>
        <dbReference type="ARBA" id="ARBA00004429"/>
    </source>
</evidence>
<evidence type="ECO:0000313" key="12">
    <source>
        <dbReference type="EMBL" id="SES71519.1"/>
    </source>
</evidence>
<feature type="transmembrane region" description="Helical" evidence="10">
    <location>
        <begin position="373"/>
        <end position="394"/>
    </location>
</feature>
<proteinExistence type="inferred from homology"/>
<sequence length="401" mass="45118">MPIYQYKAVNIGGENIEGSYTAKNKNEVIMMLKQNNNYPVSIQEKESKSVLDLKPLSRVKTKDIAIFCRQFYAMLNSGVPIISCLDILRQQVENKKLKQVIAEVYEEVQKGQTFSEALKNHPSIFPQLMVYMIAAGETSGSLDIIMDRLAVHYEKENRINNKIKSAMVYPSILTFVSIAVVIFLLTFVMPTFLGMFEGSGVALPLPTRILLIISNGLKQFWHVLLFIVILSGYGLRRYINSIDGRYNFDRLKLRLPMIKILNQKIITARFSRTLSTLLGSGIPLLQSLENVANAVGNTYAAQGIMEAREDVKKGVDIATPIRKTGLFPPMLDNMINIGEESGTLEEILDKTANFYDDEVDLAIQKMTTLLEPIMIVIMAVIIGFIVIAMILPMFDMLHTVH</sequence>
<evidence type="ECO:0000313" key="13">
    <source>
        <dbReference type="Proteomes" id="UP000199568"/>
    </source>
</evidence>
<evidence type="ECO:0000256" key="3">
    <source>
        <dbReference type="ARBA" id="ARBA00022448"/>
    </source>
</evidence>
<dbReference type="InterPro" id="IPR001992">
    <property type="entry name" value="T2SS_GspF/T4SS_PilC_CS"/>
</dbReference>
<organism evidence="12 13">
    <name type="scientific">Natronincola peptidivorans</name>
    <dbReference type="NCBI Taxonomy" id="426128"/>
    <lineage>
        <taxon>Bacteria</taxon>
        <taxon>Bacillati</taxon>
        <taxon>Bacillota</taxon>
        <taxon>Clostridia</taxon>
        <taxon>Peptostreptococcales</taxon>
        <taxon>Natronincolaceae</taxon>
        <taxon>Natronincola</taxon>
    </lineage>
</organism>
<comment type="subcellular location">
    <subcellularLocation>
        <location evidence="1">Cell inner membrane</location>
        <topology evidence="1">Multi-pass membrane protein</topology>
    </subcellularLocation>
    <subcellularLocation>
        <location evidence="9">Cell membrane</location>
        <topology evidence="9">Multi-pass membrane protein</topology>
    </subcellularLocation>
</comment>
<feature type="transmembrane region" description="Helical" evidence="10">
    <location>
        <begin position="167"/>
        <end position="189"/>
    </location>
</feature>
<dbReference type="Proteomes" id="UP000199568">
    <property type="component" value="Unassembled WGS sequence"/>
</dbReference>
<name>A0A1H9YR09_9FIRM</name>
<evidence type="ECO:0000256" key="8">
    <source>
        <dbReference type="ARBA" id="ARBA00023136"/>
    </source>
</evidence>
<dbReference type="OrthoDB" id="9805682at2"/>
<keyword evidence="3 9" id="KW-0813">Transport</keyword>
<keyword evidence="8 10" id="KW-0472">Membrane</keyword>
<evidence type="ECO:0000256" key="6">
    <source>
        <dbReference type="ARBA" id="ARBA00022692"/>
    </source>
</evidence>
<dbReference type="GO" id="GO:0005886">
    <property type="term" value="C:plasma membrane"/>
    <property type="evidence" value="ECO:0007669"/>
    <property type="project" value="UniProtKB-SubCell"/>
</dbReference>
<feature type="domain" description="Type II secretion system protein GspF" evidence="11">
    <location>
        <begin position="270"/>
        <end position="392"/>
    </location>
</feature>
<comment type="similarity">
    <text evidence="2 9">Belongs to the GSP F family.</text>
</comment>
<reference evidence="12 13" key="1">
    <citation type="submission" date="2016-10" db="EMBL/GenBank/DDBJ databases">
        <authorList>
            <person name="de Groot N.N."/>
        </authorList>
    </citation>
    <scope>NUCLEOTIDE SEQUENCE [LARGE SCALE GENOMIC DNA]</scope>
    <source>
        <strain evidence="12 13">DSM 18979</strain>
    </source>
</reference>
<keyword evidence="4" id="KW-1003">Cell membrane</keyword>
<dbReference type="EMBL" id="FOHU01000001">
    <property type="protein sequence ID" value="SES71519.1"/>
    <property type="molecule type" value="Genomic_DNA"/>
</dbReference>
<evidence type="ECO:0000256" key="7">
    <source>
        <dbReference type="ARBA" id="ARBA00022989"/>
    </source>
</evidence>
<accession>A0A1H9YR09</accession>
<evidence type="ECO:0000256" key="10">
    <source>
        <dbReference type="SAM" id="Phobius"/>
    </source>
</evidence>
<keyword evidence="7 10" id="KW-1133">Transmembrane helix</keyword>
<dbReference type="AlphaFoldDB" id="A0A1H9YR09"/>